<dbReference type="InterPro" id="IPR007229">
    <property type="entry name" value="Nic_PRibTrfase-Fam"/>
</dbReference>
<comment type="caution">
    <text evidence="9">The sequence shown here is derived from an EMBL/GenBank/DDBJ whole genome shotgun (WGS) entry which is preliminary data.</text>
</comment>
<dbReference type="InterPro" id="IPR036068">
    <property type="entry name" value="Nicotinate_pribotase-like_C"/>
</dbReference>
<dbReference type="EMBL" id="SGPL01001309">
    <property type="protein sequence ID" value="THH03580.1"/>
    <property type="molecule type" value="Genomic_DNA"/>
</dbReference>
<dbReference type="Pfam" id="PF04095">
    <property type="entry name" value="NAPRTase"/>
    <property type="match status" value="1"/>
</dbReference>
<feature type="domain" description="Nicotinate/nicotinamide phosphoribosyltransferase" evidence="8">
    <location>
        <begin position="6"/>
        <end position="113"/>
    </location>
</feature>
<gene>
    <name evidence="9" type="ORF">EW146_g10390</name>
</gene>
<comment type="similarity">
    <text evidence="2">Belongs to the NAPRTase family.</text>
</comment>
<evidence type="ECO:0000313" key="9">
    <source>
        <dbReference type="EMBL" id="THH03580.1"/>
    </source>
</evidence>
<evidence type="ECO:0000256" key="6">
    <source>
        <dbReference type="ARBA" id="ARBA00022642"/>
    </source>
</evidence>
<organism evidence="9 10">
    <name type="scientific">Bondarzewia mesenterica</name>
    <dbReference type="NCBI Taxonomy" id="1095465"/>
    <lineage>
        <taxon>Eukaryota</taxon>
        <taxon>Fungi</taxon>
        <taxon>Dikarya</taxon>
        <taxon>Basidiomycota</taxon>
        <taxon>Agaricomycotina</taxon>
        <taxon>Agaricomycetes</taxon>
        <taxon>Russulales</taxon>
        <taxon>Bondarzewiaceae</taxon>
        <taxon>Bondarzewia</taxon>
    </lineage>
</organism>
<dbReference type="GO" id="GO:0004516">
    <property type="term" value="F:nicotinate phosphoribosyltransferase activity"/>
    <property type="evidence" value="ECO:0007669"/>
    <property type="project" value="UniProtKB-EC"/>
</dbReference>
<dbReference type="PANTHER" id="PTHR11098">
    <property type="entry name" value="NICOTINATE PHOSPHORIBOSYLTRANSFERASE"/>
    <property type="match status" value="1"/>
</dbReference>
<dbReference type="InterPro" id="IPR041525">
    <property type="entry name" value="N/Namide_PRibTrfase"/>
</dbReference>
<dbReference type="EC" id="6.3.4.21" evidence="3"/>
<keyword evidence="4" id="KW-0597">Phosphoprotein</keyword>
<sequence>MELMSPDSGDPFVFAPLAKAAYERLGIDYRDKTIIYSDALNVDKVMRLRKQCEDVGFLPSFGIGTFLTNDFKSKSSGFKEKSRALNIVVKLASVDGKPCIKISDDIKKVRVTSSETLGWNAVDVSLQWCARRVEYGGQGDGGEGEGPLSISLDRSKNPQFRKITNRALVALPKASLNSILAPYNQLRDYYRRRPQNGRQAVQALYRLVDAAALMAWLALYLANGGHGGLLSKANTFEPATLTSYSLSAMSGLNLNSWTENASRLGMRLQETFSEHTKDLAISRGGSATYLDTGEDKVKNIRKQLDSNSDREKLEAMKRLIA</sequence>
<dbReference type="GO" id="GO:0034355">
    <property type="term" value="P:NAD+ biosynthetic process via the salvage pathway"/>
    <property type="evidence" value="ECO:0007669"/>
    <property type="project" value="TreeGrafter"/>
</dbReference>
<evidence type="ECO:0000313" key="10">
    <source>
        <dbReference type="Proteomes" id="UP000310158"/>
    </source>
</evidence>
<evidence type="ECO:0000256" key="3">
    <source>
        <dbReference type="ARBA" id="ARBA00013236"/>
    </source>
</evidence>
<dbReference type="SUPFAM" id="SSF51690">
    <property type="entry name" value="Nicotinate/Quinolinate PRTase C-terminal domain-like"/>
    <property type="match status" value="1"/>
</dbReference>
<evidence type="ECO:0000256" key="7">
    <source>
        <dbReference type="ARBA" id="ARBA00048668"/>
    </source>
</evidence>
<feature type="non-terminal residue" evidence="9">
    <location>
        <position position="321"/>
    </location>
</feature>
<evidence type="ECO:0000256" key="4">
    <source>
        <dbReference type="ARBA" id="ARBA00022553"/>
    </source>
</evidence>
<dbReference type="PANTHER" id="PTHR11098:SF1">
    <property type="entry name" value="NICOTINATE PHOSPHORIBOSYLTRANSFERASE"/>
    <property type="match status" value="1"/>
</dbReference>
<protein>
    <recommendedName>
        <fullName evidence="3">nicotinate phosphoribosyltransferase</fullName>
        <ecNumber evidence="3">6.3.4.21</ecNumber>
    </recommendedName>
</protein>
<dbReference type="OrthoDB" id="193380at2759"/>
<proteinExistence type="inferred from homology"/>
<evidence type="ECO:0000259" key="8">
    <source>
        <dbReference type="Pfam" id="PF04095"/>
    </source>
</evidence>
<evidence type="ECO:0000256" key="2">
    <source>
        <dbReference type="ARBA" id="ARBA00010897"/>
    </source>
</evidence>
<evidence type="ECO:0000256" key="5">
    <source>
        <dbReference type="ARBA" id="ARBA00022598"/>
    </source>
</evidence>
<reference evidence="9 10" key="1">
    <citation type="submission" date="2019-02" db="EMBL/GenBank/DDBJ databases">
        <title>Genome sequencing of the rare red list fungi Bondarzewia mesenterica.</title>
        <authorList>
            <person name="Buettner E."/>
            <person name="Kellner H."/>
        </authorList>
    </citation>
    <scope>NUCLEOTIDE SEQUENCE [LARGE SCALE GENOMIC DNA]</scope>
    <source>
        <strain evidence="9 10">DSM 108281</strain>
    </source>
</reference>
<dbReference type="Proteomes" id="UP000310158">
    <property type="component" value="Unassembled WGS sequence"/>
</dbReference>
<dbReference type="GO" id="GO:0005829">
    <property type="term" value="C:cytosol"/>
    <property type="evidence" value="ECO:0007669"/>
    <property type="project" value="TreeGrafter"/>
</dbReference>
<dbReference type="AlphaFoldDB" id="A0A4S4L288"/>
<dbReference type="UniPathway" id="UPA00253">
    <property type="reaction ID" value="UER00457"/>
</dbReference>
<accession>A0A4S4L288</accession>
<comment type="pathway">
    <text evidence="1">Cofactor biosynthesis; NAD(+) biosynthesis; nicotinate D-ribonucleotide from nicotinate: step 1/1.</text>
</comment>
<dbReference type="Gene3D" id="3.20.140.10">
    <property type="entry name" value="nicotinate phosphoribosyltransferase"/>
    <property type="match status" value="1"/>
</dbReference>
<comment type="catalytic activity">
    <reaction evidence="7">
        <text>5-phospho-alpha-D-ribose 1-diphosphate + nicotinate + ATP + H2O = nicotinate beta-D-ribonucleotide + ADP + phosphate + diphosphate</text>
        <dbReference type="Rhea" id="RHEA:36163"/>
        <dbReference type="ChEBI" id="CHEBI:15377"/>
        <dbReference type="ChEBI" id="CHEBI:30616"/>
        <dbReference type="ChEBI" id="CHEBI:32544"/>
        <dbReference type="ChEBI" id="CHEBI:33019"/>
        <dbReference type="ChEBI" id="CHEBI:43474"/>
        <dbReference type="ChEBI" id="CHEBI:57502"/>
        <dbReference type="ChEBI" id="CHEBI:58017"/>
        <dbReference type="ChEBI" id="CHEBI:456216"/>
        <dbReference type="EC" id="6.3.4.21"/>
    </reaction>
</comment>
<keyword evidence="6" id="KW-0662">Pyridine nucleotide biosynthesis</keyword>
<keyword evidence="10" id="KW-1185">Reference proteome</keyword>
<name>A0A4S4L288_9AGAM</name>
<evidence type="ECO:0000256" key="1">
    <source>
        <dbReference type="ARBA" id="ARBA00004952"/>
    </source>
</evidence>
<keyword evidence="5" id="KW-0436">Ligase</keyword>